<dbReference type="Proteomes" id="UP000297239">
    <property type="component" value="Unassembled WGS sequence"/>
</dbReference>
<reference evidence="1" key="1">
    <citation type="journal article" date="2019" name="PLoS Negl. Trop. Dis.">
        <title>Revisiting the worldwide diversity of Leptospira species in the environment.</title>
        <authorList>
            <person name="Vincent A.T."/>
            <person name="Schiettekatte O."/>
            <person name="Bourhy P."/>
            <person name="Veyrier F.J."/>
            <person name="Picardeau M."/>
        </authorList>
    </citation>
    <scope>NUCLEOTIDE SEQUENCE [LARGE SCALE GENOMIC DNA]</scope>
    <source>
        <strain evidence="1">201800293</strain>
    </source>
</reference>
<evidence type="ECO:0000313" key="1">
    <source>
        <dbReference type="EMBL" id="TGK71499.1"/>
    </source>
</evidence>
<comment type="caution">
    <text evidence="1">The sequence shown here is derived from an EMBL/GenBank/DDBJ whole genome shotgun (WGS) entry which is preliminary data.</text>
</comment>
<evidence type="ECO:0000313" key="2">
    <source>
        <dbReference type="Proteomes" id="UP000297239"/>
    </source>
</evidence>
<protein>
    <submittedName>
        <fullName evidence="1">Uncharacterized protein</fullName>
    </submittedName>
</protein>
<name>A0A6N4QFA7_9LEPT</name>
<dbReference type="RefSeq" id="WP_135637386.1">
    <property type="nucleotide sequence ID" value="NZ_RQFE01000032.1"/>
</dbReference>
<gene>
    <name evidence="1" type="ORF">EHQ18_08230</name>
</gene>
<dbReference type="EMBL" id="RQFF01000017">
    <property type="protein sequence ID" value="TGK71499.1"/>
    <property type="molecule type" value="Genomic_DNA"/>
</dbReference>
<dbReference type="OrthoDB" id="581728at2"/>
<dbReference type="AlphaFoldDB" id="A0A6N4QFA7"/>
<keyword evidence="2" id="KW-1185">Reference proteome</keyword>
<organism evidence="1 2">
    <name type="scientific">Leptospira kanakyensis</name>
    <dbReference type="NCBI Taxonomy" id="2484968"/>
    <lineage>
        <taxon>Bacteria</taxon>
        <taxon>Pseudomonadati</taxon>
        <taxon>Spirochaetota</taxon>
        <taxon>Spirochaetia</taxon>
        <taxon>Leptospirales</taxon>
        <taxon>Leptospiraceae</taxon>
        <taxon>Leptospira</taxon>
    </lineage>
</organism>
<accession>A0A6N4QFA7</accession>
<sequence>MPDPSRHSQSWYSSDIQINLLNFFHLFEECWQSQKDFLKRMIKWYLDCSKFDTSQENILILGQALLESFFYEIYVLKKKIFQNSDSFEKLIASDKIRLTLDYLNIPFEISIESTYLKAAAKNENWIDIPHALTSIRNNIVHPKKNQKMNSLGERVIGEATRIIIYYSELLILYLLNYKGKIISRTKISTKPEPVPWEIEKS</sequence>
<proteinExistence type="predicted"/>